<dbReference type="AlphaFoldDB" id="A0A164AMF2"/>
<dbReference type="GO" id="GO:0030288">
    <property type="term" value="C:outer membrane-bounded periplasmic space"/>
    <property type="evidence" value="ECO:0007669"/>
    <property type="project" value="InterPro"/>
</dbReference>
<dbReference type="STRING" id="943830.A4A58_00595"/>
<organism evidence="2 3">
    <name type="scientific">Tardiphaga robiniae</name>
    <dbReference type="NCBI Taxonomy" id="943830"/>
    <lineage>
        <taxon>Bacteria</taxon>
        <taxon>Pseudomonadati</taxon>
        <taxon>Pseudomonadota</taxon>
        <taxon>Alphaproteobacteria</taxon>
        <taxon>Hyphomicrobiales</taxon>
        <taxon>Nitrobacteraceae</taxon>
        <taxon>Tardiphaga</taxon>
    </lineage>
</organism>
<dbReference type="GO" id="GO:0030246">
    <property type="term" value="F:carbohydrate binding"/>
    <property type="evidence" value="ECO:0007669"/>
    <property type="project" value="TreeGrafter"/>
</dbReference>
<dbReference type="InterPro" id="IPR006311">
    <property type="entry name" value="TAT_signal"/>
</dbReference>
<dbReference type="Gene3D" id="3.40.190.170">
    <property type="entry name" value="Bacterial extracellular solute-binding protein, family 7"/>
    <property type="match status" value="1"/>
</dbReference>
<evidence type="ECO:0000256" key="1">
    <source>
        <dbReference type="ARBA" id="ARBA00022729"/>
    </source>
</evidence>
<dbReference type="OrthoDB" id="8673861at2"/>
<dbReference type="Pfam" id="PF03480">
    <property type="entry name" value="DctP"/>
    <property type="match status" value="1"/>
</dbReference>
<keyword evidence="1" id="KW-0732">Signal</keyword>
<accession>A0A164AMF2</accession>
<dbReference type="GO" id="GO:0055085">
    <property type="term" value="P:transmembrane transport"/>
    <property type="evidence" value="ECO:0007669"/>
    <property type="project" value="InterPro"/>
</dbReference>
<dbReference type="NCBIfam" id="TIGR00787">
    <property type="entry name" value="dctP"/>
    <property type="match status" value="1"/>
</dbReference>
<protein>
    <submittedName>
        <fullName evidence="2">C4-dicarboxylate ABC transporter</fullName>
    </submittedName>
</protein>
<evidence type="ECO:0000313" key="3">
    <source>
        <dbReference type="Proteomes" id="UP000076574"/>
    </source>
</evidence>
<dbReference type="InterPro" id="IPR004682">
    <property type="entry name" value="TRAP_DctP"/>
</dbReference>
<dbReference type="RefSeq" id="WP_068728860.1">
    <property type="nucleotide sequence ID" value="NZ_LVYV01000001.1"/>
</dbReference>
<dbReference type="PANTHER" id="PTHR33376:SF2">
    <property type="entry name" value="DICARBOXYLATE-BINDING PERIPLASMIC PROTEIN"/>
    <property type="match status" value="1"/>
</dbReference>
<dbReference type="NCBIfam" id="NF037995">
    <property type="entry name" value="TRAP_S1"/>
    <property type="match status" value="1"/>
</dbReference>
<dbReference type="InterPro" id="IPR018389">
    <property type="entry name" value="DctP_fam"/>
</dbReference>
<gene>
    <name evidence="2" type="ORF">A4A58_00595</name>
</gene>
<dbReference type="InterPro" id="IPR038404">
    <property type="entry name" value="TRAP_DctP_sf"/>
</dbReference>
<comment type="caution">
    <text evidence="2">The sequence shown here is derived from an EMBL/GenBank/DDBJ whole genome shotgun (WGS) entry which is preliminary data.</text>
</comment>
<dbReference type="PIRSF" id="PIRSF006470">
    <property type="entry name" value="DctB"/>
    <property type="match status" value="1"/>
</dbReference>
<proteinExistence type="predicted"/>
<dbReference type="PROSITE" id="PS51318">
    <property type="entry name" value="TAT"/>
    <property type="match status" value="1"/>
</dbReference>
<name>A0A164AMF2_9BRAD</name>
<dbReference type="PANTHER" id="PTHR33376">
    <property type="match status" value="1"/>
</dbReference>
<dbReference type="Proteomes" id="UP000076574">
    <property type="component" value="Unassembled WGS sequence"/>
</dbReference>
<reference evidence="2 3" key="1">
    <citation type="submission" date="2016-03" db="EMBL/GenBank/DDBJ databases">
        <title>Microsymbionts genomes from the relict species Vavilovia formosa (Stev.) Fed.</title>
        <authorList>
            <person name="Kopat V."/>
            <person name="Chirak E."/>
            <person name="Kimeklis A."/>
            <person name="Andronov E."/>
        </authorList>
    </citation>
    <scope>NUCLEOTIDE SEQUENCE [LARGE SCALE GENOMIC DNA]</scope>
    <source>
        <strain evidence="2 3">Vaf07</strain>
    </source>
</reference>
<keyword evidence="3" id="KW-1185">Reference proteome</keyword>
<evidence type="ECO:0000313" key="2">
    <source>
        <dbReference type="EMBL" id="KZD25020.1"/>
    </source>
</evidence>
<dbReference type="CDD" id="cd13671">
    <property type="entry name" value="PBP2_TRAP_SBP_like_3"/>
    <property type="match status" value="1"/>
</dbReference>
<sequence>MKRRDVVKGGLAALAVGATGLGRLTPAQAQTKMVLKASDVHPLGYPTVESVVRMGKKLDAATSGRLTIQMYPSMQLGGEKEAIEQAQVGALQIARISVGAVGPVVDDVNVFNMPFVFRDSKHMEAVLDGEIGTELLNKITANEKTGLVALGWMNAGSRNIYNSKRPIKTLADLKGLKIRMIGNPLFIDTMNALGGNGVAMGFDQVFSAMQTGVVDGAENNLPSFVAQNHFQVAKYFSMTEHLIIPELLVFSKASWAKLTPDDQALLKKFGREAQLEQRVLWYEAEKTALDKMKEVGTDIVTSIDKQPFRDAVKPVWDKYGAKYAEMTKRIAAVS</sequence>
<dbReference type="EMBL" id="LVYV01000001">
    <property type="protein sequence ID" value="KZD25020.1"/>
    <property type="molecule type" value="Genomic_DNA"/>
</dbReference>